<dbReference type="InterPro" id="IPR001763">
    <property type="entry name" value="Rhodanese-like_dom"/>
</dbReference>
<gene>
    <name evidence="3" type="primary">yibN</name>
    <name evidence="3" type="ORF">WL1483_389</name>
</gene>
<keyword evidence="1" id="KW-0472">Membrane</keyword>
<dbReference type="CDD" id="cd00158">
    <property type="entry name" value="RHOD"/>
    <property type="match status" value="1"/>
</dbReference>
<feature type="domain" description="Rhodanese" evidence="2">
    <location>
        <begin position="50"/>
        <end position="141"/>
    </location>
</feature>
<dbReference type="PANTHER" id="PTHR43031:SF18">
    <property type="entry name" value="RHODANESE-RELATED SULFURTRANSFERASES"/>
    <property type="match status" value="1"/>
</dbReference>
<dbReference type="SMART" id="SM00450">
    <property type="entry name" value="RHOD"/>
    <property type="match status" value="1"/>
</dbReference>
<dbReference type="EMBL" id="CP013067">
    <property type="protein sequence ID" value="ALP39808.1"/>
    <property type="molecule type" value="Genomic_DNA"/>
</dbReference>
<keyword evidence="1" id="KW-1133">Transmembrane helix</keyword>
<dbReference type="Pfam" id="PF00581">
    <property type="entry name" value="Rhodanese"/>
    <property type="match status" value="1"/>
</dbReference>
<evidence type="ECO:0000259" key="2">
    <source>
        <dbReference type="PROSITE" id="PS50206"/>
    </source>
</evidence>
<dbReference type="InterPro" id="IPR050229">
    <property type="entry name" value="GlpE_sulfurtransferase"/>
</dbReference>
<dbReference type="Proteomes" id="UP000058114">
    <property type="component" value="Chromosome"/>
</dbReference>
<sequence>MQEYLDFAGRNPLLTAAWFGLAGTLIYTTVRARFSPVKAVNNHAATMLINRENAVVVDIRTLDEFGRGHLAGAQHLILSEIQANNLGQLEKHKDDPIIVVCETGMSAGAAAGALYKHGFKRVHTLAGGMAQWRADNLPVTKKR</sequence>
<organism evidence="3 4">
    <name type="scientific">Aeromonas schubertii</name>
    <dbReference type="NCBI Taxonomy" id="652"/>
    <lineage>
        <taxon>Bacteria</taxon>
        <taxon>Pseudomonadati</taxon>
        <taxon>Pseudomonadota</taxon>
        <taxon>Gammaproteobacteria</taxon>
        <taxon>Aeromonadales</taxon>
        <taxon>Aeromonadaceae</taxon>
        <taxon>Aeromonas</taxon>
    </lineage>
</organism>
<dbReference type="PANTHER" id="PTHR43031">
    <property type="entry name" value="FAD-DEPENDENT OXIDOREDUCTASE"/>
    <property type="match status" value="1"/>
</dbReference>
<accession>A0A0S2SDQ1</accession>
<dbReference type="PROSITE" id="PS50206">
    <property type="entry name" value="RHODANESE_3"/>
    <property type="match status" value="1"/>
</dbReference>
<reference evidence="4" key="1">
    <citation type="submission" date="2015-10" db="EMBL/GenBank/DDBJ databases">
        <title>Complete Genome Sequence of Aeromonas schubertii strain WL1483.</title>
        <authorList>
            <person name="Liu L."/>
        </authorList>
    </citation>
    <scope>NUCLEOTIDE SEQUENCE [LARGE SCALE GENOMIC DNA]</scope>
    <source>
        <strain evidence="4">WL1483</strain>
    </source>
</reference>
<dbReference type="PATRIC" id="fig|652.5.peg.4047"/>
<protein>
    <submittedName>
        <fullName evidence="3">Rhodanese domain-containing protein</fullName>
    </submittedName>
</protein>
<dbReference type="InterPro" id="IPR036873">
    <property type="entry name" value="Rhodanese-like_dom_sf"/>
</dbReference>
<keyword evidence="1" id="KW-0812">Transmembrane</keyword>
<dbReference type="KEGG" id="asr:WL1483_389"/>
<feature type="transmembrane region" description="Helical" evidence="1">
    <location>
        <begin position="12"/>
        <end position="30"/>
    </location>
</feature>
<dbReference type="SUPFAM" id="SSF52821">
    <property type="entry name" value="Rhodanese/Cell cycle control phosphatase"/>
    <property type="match status" value="1"/>
</dbReference>
<evidence type="ECO:0000313" key="4">
    <source>
        <dbReference type="Proteomes" id="UP000058114"/>
    </source>
</evidence>
<dbReference type="AlphaFoldDB" id="A0A0S2SDQ1"/>
<evidence type="ECO:0000256" key="1">
    <source>
        <dbReference type="SAM" id="Phobius"/>
    </source>
</evidence>
<dbReference type="Gene3D" id="3.40.250.10">
    <property type="entry name" value="Rhodanese-like domain"/>
    <property type="match status" value="1"/>
</dbReference>
<proteinExistence type="predicted"/>
<name>A0A0S2SDQ1_9GAMM</name>
<reference evidence="3 4" key="2">
    <citation type="journal article" date="2016" name="Genome Announc.">
        <title>Complete Genome Sequence of the Highly Virulent Aeromonas schubertii Strain WL1483, Isolated from Diseased Snakehead Fish (Channa argus) in China.</title>
        <authorList>
            <person name="Liu L."/>
            <person name="Li N."/>
            <person name="Zhang D."/>
            <person name="Fu X."/>
            <person name="Shi C."/>
            <person name="Lin Q."/>
            <person name="Hao G."/>
        </authorList>
    </citation>
    <scope>NUCLEOTIDE SEQUENCE [LARGE SCALE GENOMIC DNA]</scope>
    <source>
        <strain evidence="3 4">WL1483</strain>
    </source>
</reference>
<dbReference type="RefSeq" id="WP_060587767.1">
    <property type="nucleotide sequence ID" value="NZ_CP013067.1"/>
</dbReference>
<evidence type="ECO:0000313" key="3">
    <source>
        <dbReference type="EMBL" id="ALP39808.1"/>
    </source>
</evidence>